<protein>
    <submittedName>
        <fullName evidence="2">Uncharacterized protein</fullName>
    </submittedName>
</protein>
<keyword evidence="1" id="KW-0812">Transmembrane</keyword>
<keyword evidence="1" id="KW-1133">Transmembrane helix</keyword>
<feature type="transmembrane region" description="Helical" evidence="1">
    <location>
        <begin position="7"/>
        <end position="25"/>
    </location>
</feature>
<keyword evidence="1" id="KW-0472">Membrane</keyword>
<gene>
    <name evidence="2" type="ORF">S01H4_31631</name>
</gene>
<comment type="caution">
    <text evidence="2">The sequence shown here is derived from an EMBL/GenBank/DDBJ whole genome shotgun (WGS) entry which is preliminary data.</text>
</comment>
<dbReference type="AlphaFoldDB" id="X1BCI6"/>
<dbReference type="EMBL" id="BART01016448">
    <property type="protein sequence ID" value="GAG81843.1"/>
    <property type="molecule type" value="Genomic_DNA"/>
</dbReference>
<evidence type="ECO:0000313" key="2">
    <source>
        <dbReference type="EMBL" id="GAG81843.1"/>
    </source>
</evidence>
<organism evidence="2">
    <name type="scientific">marine sediment metagenome</name>
    <dbReference type="NCBI Taxonomy" id="412755"/>
    <lineage>
        <taxon>unclassified sequences</taxon>
        <taxon>metagenomes</taxon>
        <taxon>ecological metagenomes</taxon>
    </lineage>
</organism>
<feature type="non-terminal residue" evidence="2">
    <location>
        <position position="32"/>
    </location>
</feature>
<name>X1BCI6_9ZZZZ</name>
<proteinExistence type="predicted"/>
<evidence type="ECO:0000256" key="1">
    <source>
        <dbReference type="SAM" id="Phobius"/>
    </source>
</evidence>
<reference evidence="2" key="1">
    <citation type="journal article" date="2014" name="Front. Microbiol.">
        <title>High frequency of phylogenetically diverse reductive dehalogenase-homologous genes in deep subseafloor sedimentary metagenomes.</title>
        <authorList>
            <person name="Kawai M."/>
            <person name="Futagami T."/>
            <person name="Toyoda A."/>
            <person name="Takaki Y."/>
            <person name="Nishi S."/>
            <person name="Hori S."/>
            <person name="Arai W."/>
            <person name="Tsubouchi T."/>
            <person name="Morono Y."/>
            <person name="Uchiyama I."/>
            <person name="Ito T."/>
            <person name="Fujiyama A."/>
            <person name="Inagaki F."/>
            <person name="Takami H."/>
        </authorList>
    </citation>
    <scope>NUCLEOTIDE SEQUENCE</scope>
    <source>
        <strain evidence="2">Expedition CK06-06</strain>
    </source>
</reference>
<accession>X1BCI6</accession>
<sequence length="32" mass="3665">MRNKWTWVAIASFAVLTVIYFRNVITAPPDAL</sequence>